<proteinExistence type="predicted"/>
<protein>
    <submittedName>
        <fullName evidence="1">Uncharacterized protein</fullName>
    </submittedName>
</protein>
<sequence length="112" mass="13183">MRTIFLQGGAPVESSFERTLYNHLCENERAVVRHNANEHPAWNKLHPDGLLLDTKPCTILEVFGMSENMEAYHIVRSIKVDHFSSLRPKYNFWYWDAFTKADFKKVPIKHNH</sequence>
<organism evidence="1 2">
    <name type="scientific">Sporosarcina limicola</name>
    <dbReference type="NCBI Taxonomy" id="34101"/>
    <lineage>
        <taxon>Bacteria</taxon>
        <taxon>Bacillati</taxon>
        <taxon>Bacillota</taxon>
        <taxon>Bacilli</taxon>
        <taxon>Bacillales</taxon>
        <taxon>Caryophanaceae</taxon>
        <taxon>Sporosarcina</taxon>
    </lineage>
</organism>
<dbReference type="EMBL" id="JADBEL010000005">
    <property type="protein sequence ID" value="MBE1554374.1"/>
    <property type="molecule type" value="Genomic_DNA"/>
</dbReference>
<accession>A0A927MGP5</accession>
<name>A0A927MGP5_9BACL</name>
<comment type="caution">
    <text evidence="1">The sequence shown here is derived from an EMBL/GenBank/DDBJ whole genome shotgun (WGS) entry which is preliminary data.</text>
</comment>
<dbReference type="RefSeq" id="WP_338062416.1">
    <property type="nucleotide sequence ID" value="NZ_JADBEL010000005.1"/>
</dbReference>
<keyword evidence="2" id="KW-1185">Reference proteome</keyword>
<evidence type="ECO:0000313" key="2">
    <source>
        <dbReference type="Proteomes" id="UP000658225"/>
    </source>
</evidence>
<dbReference type="Proteomes" id="UP000658225">
    <property type="component" value="Unassembled WGS sequence"/>
</dbReference>
<dbReference type="AlphaFoldDB" id="A0A927MGP5"/>
<gene>
    <name evidence="1" type="ORF">H4683_001449</name>
</gene>
<reference evidence="1" key="1">
    <citation type="submission" date="2020-10" db="EMBL/GenBank/DDBJ databases">
        <title>Genomic Encyclopedia of Type Strains, Phase IV (KMG-IV): sequencing the most valuable type-strain genomes for metagenomic binning, comparative biology and taxonomic classification.</title>
        <authorList>
            <person name="Goeker M."/>
        </authorList>
    </citation>
    <scope>NUCLEOTIDE SEQUENCE</scope>
    <source>
        <strain evidence="1">DSM 13886</strain>
    </source>
</reference>
<evidence type="ECO:0000313" key="1">
    <source>
        <dbReference type="EMBL" id="MBE1554374.1"/>
    </source>
</evidence>